<sequence length="70" mass="7778">MKKLFEKSLVAVVMKKKKISELPLKIIGVLDQAEKDEIVKSVMNLKNTDVEEGYTLDAAVSRQVVKSGCI</sequence>
<keyword evidence="2" id="KW-1185">Reference proteome</keyword>
<name>A0A7J7MEK8_9MAGN</name>
<protein>
    <submittedName>
        <fullName evidence="1">Uncharacterized protein</fullName>
    </submittedName>
</protein>
<dbReference type="EMBL" id="JACGCM010001564">
    <property type="protein sequence ID" value="KAF6153301.1"/>
    <property type="molecule type" value="Genomic_DNA"/>
</dbReference>
<gene>
    <name evidence="1" type="ORF">GIB67_003491</name>
</gene>
<dbReference type="AlphaFoldDB" id="A0A7J7MEK8"/>
<evidence type="ECO:0000313" key="2">
    <source>
        <dbReference type="Proteomes" id="UP000541444"/>
    </source>
</evidence>
<reference evidence="1 2" key="1">
    <citation type="journal article" date="2020" name="IScience">
        <title>Genome Sequencing of the Endangered Kingdonia uniflora (Circaeasteraceae, Ranunculales) Reveals Potential Mechanisms of Evolutionary Specialization.</title>
        <authorList>
            <person name="Sun Y."/>
            <person name="Deng T."/>
            <person name="Zhang A."/>
            <person name="Moore M.J."/>
            <person name="Landis J.B."/>
            <person name="Lin N."/>
            <person name="Zhang H."/>
            <person name="Zhang X."/>
            <person name="Huang J."/>
            <person name="Zhang X."/>
            <person name="Sun H."/>
            <person name="Wang H."/>
        </authorList>
    </citation>
    <scope>NUCLEOTIDE SEQUENCE [LARGE SCALE GENOMIC DNA]</scope>
    <source>
        <strain evidence="1">TB1705</strain>
        <tissue evidence="1">Leaf</tissue>
    </source>
</reference>
<dbReference type="OrthoDB" id="1730817at2759"/>
<evidence type="ECO:0000313" key="1">
    <source>
        <dbReference type="EMBL" id="KAF6153301.1"/>
    </source>
</evidence>
<comment type="caution">
    <text evidence="1">The sequence shown here is derived from an EMBL/GenBank/DDBJ whole genome shotgun (WGS) entry which is preliminary data.</text>
</comment>
<dbReference type="Proteomes" id="UP000541444">
    <property type="component" value="Unassembled WGS sequence"/>
</dbReference>
<organism evidence="1 2">
    <name type="scientific">Kingdonia uniflora</name>
    <dbReference type="NCBI Taxonomy" id="39325"/>
    <lineage>
        <taxon>Eukaryota</taxon>
        <taxon>Viridiplantae</taxon>
        <taxon>Streptophyta</taxon>
        <taxon>Embryophyta</taxon>
        <taxon>Tracheophyta</taxon>
        <taxon>Spermatophyta</taxon>
        <taxon>Magnoliopsida</taxon>
        <taxon>Ranunculales</taxon>
        <taxon>Circaeasteraceae</taxon>
        <taxon>Kingdonia</taxon>
    </lineage>
</organism>
<proteinExistence type="predicted"/>
<accession>A0A7J7MEK8</accession>